<evidence type="ECO:0000256" key="3">
    <source>
        <dbReference type="ARBA" id="ARBA00022448"/>
    </source>
</evidence>
<feature type="region of interest" description="Disordered" evidence="8">
    <location>
        <begin position="1324"/>
        <end position="1390"/>
    </location>
</feature>
<feature type="transmembrane region" description="Helical" evidence="9">
    <location>
        <begin position="1196"/>
        <end position="1214"/>
    </location>
</feature>
<evidence type="ECO:0000256" key="9">
    <source>
        <dbReference type="SAM" id="Phobius"/>
    </source>
</evidence>
<keyword evidence="5" id="KW-0769">Symport</keyword>
<evidence type="ECO:0000256" key="2">
    <source>
        <dbReference type="ARBA" id="ARBA00006459"/>
    </source>
</evidence>
<sequence>MTTAKAMASSCENMTSIDGNGGGGPSDLRHYCTLRNNRANSNGVANGRQPEDDRRAASRESDAARIGQFCTIRGSKGTTTMGNTAGVGADPGGAIYFGEGGEDSRSEQNRNLLYEENMCTFENFCEKSLEDRGGEEGEAGGEGIGNFCTLRKKRSVSQKAVDQVNGGTSYGPSCDGESSDVRETSLVEGEVASYCTLKKKKLKLNQKFVENFLEDPNAKLHDYLSELDAYLDEIDGLDSEGQFSSDDEEEEVPREKVKEEIVPENDHAEAVPPPAISYIDVKNFCTLPKRKRVQFLNAFQRAGPLRRTFAAPGPSSRRSSNKENSGNLDPIRGEVIAEADESSPAGTADRDSVGAAKEPSDDFIRDITTNSEPTSTATLDRRPRRSSTWQRNSMRKTRPITLPDHNESSQDASYIDDSINASLSTVCTDLASLPHPESHQQESLTLEDHNELSSITTLPASELEALPPDSPITYESSYQQTEPPPPTHPTPSAPITEEDLIPYLVSASLYERDPPLETNLDSPTQTTRPRQTGRRSEVRPRVVSITAERDATTNQLIIRTSTSPPSQRTTNSMPVAAATAVASSSSSSSFHQQHHNSHHSHHSSHHHHNHRYGGMGSETSSIGSSRNPSPVSLLSTTTFSSIASGMGTERSHSRPDDDDSRQRTGDVTSLALGTESTVTAATGNGNGTTTRNGNGSLPHATAIAIGEVDSDSSDDDESVPEMDRNGRPKPKWPHMLSRAMACSFCTLGLFNMSRFAIFSIHFGANFIVQFLIFSFLFGIPMLWLQMVLGSRVRGGPVTMWRISPICKGIGIALILAQGLISLYSAISLSWVLVYFRDSFVSRSEKYRWQEIFEMYRGPGNQSFRLSDTVADYFNGVVLQRFQLGPGVRGINGIGAVRFQLAFNLAILWTFVFVVLCKGIRSFGKIVIGLFCLAFIGLIAVTSKFLSMVNYDSIKNVFPATDWADFFINSKSWMSAAQETFLTWGLLGISVYSISCRTNRKGSGSRRTKRELRRDALLVAVVTLTGLMLAAAFGSACVQILNSRGYYYFPGSYENIGTDIFLLPADQPLPPQHANMPTKWLIRYSMVLGESFKRPYANPHQESGYQVLRLVTELFPSTLAAATQEHIAPIWSLIGFLTLLLFGLGQLCAMWKPIAGAIGDSPSSIVLSCVTGLFMGIPLATESGITIIHYLDMVLGGAWWLLLLWIGHILAIFLVRGRPLTSDLLVNDLRLGQTLSAFIAFAWNFLLPIGMIFLCIMEYRVSNSNSLFNWKHGGYWPLWARQIGGFIQVAFLLLVPVVTVVQIYRYLSKGPPDILDRFDRLLRPSMGSQDGTSNIGNSSRLQYTRRPAPPLPVRTINSGSTMISLESRPPQDDAPPKYTPPPSYTTATGARIAKMLRNSIRRSVRRIIGESSGNRQRAAIPVQSSANPAGGDELPPPDYSTILTSIALQPGNTVSLPPTGLEMGPRVLYNSETLSGRRRHRSLTNANGPHQQQNLTANDVLQILRPVTSQSNPADDPSPPTPLNRTPSFAVAAAASSSAIGYGNVDLVVRNSLNRRHSAGGSVENLVLGAAPIGDSSIITLAVDDDDDCDYGRNANNERHRIGNDSVI</sequence>
<feature type="transmembrane region" description="Helical" evidence="9">
    <location>
        <begin position="1015"/>
        <end position="1040"/>
    </location>
</feature>
<evidence type="ECO:0000256" key="5">
    <source>
        <dbReference type="ARBA" id="ARBA00022847"/>
    </source>
</evidence>
<dbReference type="PANTHER" id="PTHR11616">
    <property type="entry name" value="SODIUM/CHLORIDE DEPENDENT TRANSPORTER"/>
    <property type="match status" value="1"/>
</dbReference>
<dbReference type="InterPro" id="IPR037272">
    <property type="entry name" value="SNS_sf"/>
</dbReference>
<feature type="compositionally biased region" description="Basic and acidic residues" evidence="8">
    <location>
        <begin position="49"/>
        <end position="62"/>
    </location>
</feature>
<evidence type="ECO:0000313" key="11">
    <source>
        <dbReference type="Proteomes" id="UP000069940"/>
    </source>
</evidence>
<feature type="compositionally biased region" description="Low complexity" evidence="8">
    <location>
        <begin position="679"/>
        <end position="695"/>
    </location>
</feature>
<keyword evidence="11" id="KW-1185">Reference proteome</keyword>
<feature type="transmembrane region" description="Helical" evidence="9">
    <location>
        <begin position="1125"/>
        <end position="1143"/>
    </location>
</feature>
<keyword evidence="3" id="KW-0813">Transport</keyword>
<feature type="compositionally biased region" description="Basic residues" evidence="8">
    <location>
        <begin position="592"/>
        <end position="611"/>
    </location>
</feature>
<feature type="transmembrane region" description="Helical" evidence="9">
    <location>
        <begin position="809"/>
        <end position="835"/>
    </location>
</feature>
<feature type="region of interest" description="Disordered" evidence="8">
    <location>
        <begin position="1"/>
        <end position="26"/>
    </location>
</feature>
<evidence type="ECO:0008006" key="12">
    <source>
        <dbReference type="Google" id="ProtNLM"/>
    </source>
</evidence>
<feature type="transmembrane region" description="Helical" evidence="9">
    <location>
        <begin position="898"/>
        <end position="916"/>
    </location>
</feature>
<feature type="compositionally biased region" description="Polar residues" evidence="8">
    <location>
        <begin position="1325"/>
        <end position="1341"/>
    </location>
</feature>
<feature type="region of interest" description="Disordered" evidence="8">
    <location>
        <begin position="1405"/>
        <end position="1437"/>
    </location>
</feature>
<reference evidence="11" key="1">
    <citation type="journal article" date="2015" name="Proc. Natl. Acad. Sci. U.S.A.">
        <title>Genome sequence of the Asian Tiger mosquito, Aedes albopictus, reveals insights into its biology, genetics, and evolution.</title>
        <authorList>
            <person name="Chen X.G."/>
            <person name="Jiang X."/>
            <person name="Gu J."/>
            <person name="Xu M."/>
            <person name="Wu Y."/>
            <person name="Deng Y."/>
            <person name="Zhang C."/>
            <person name="Bonizzoni M."/>
            <person name="Dermauw W."/>
            <person name="Vontas J."/>
            <person name="Armbruster P."/>
            <person name="Huang X."/>
            <person name="Yang Y."/>
            <person name="Zhang H."/>
            <person name="He W."/>
            <person name="Peng H."/>
            <person name="Liu Y."/>
            <person name="Wu K."/>
            <person name="Chen J."/>
            <person name="Lirakis M."/>
            <person name="Topalis P."/>
            <person name="Van Leeuwen T."/>
            <person name="Hall A.B."/>
            <person name="Jiang X."/>
            <person name="Thorpe C."/>
            <person name="Mueller R.L."/>
            <person name="Sun C."/>
            <person name="Waterhouse R.M."/>
            <person name="Yan G."/>
            <person name="Tu Z.J."/>
            <person name="Fang X."/>
            <person name="James A.A."/>
        </authorList>
    </citation>
    <scope>NUCLEOTIDE SEQUENCE [LARGE SCALE GENOMIC DNA]</scope>
    <source>
        <strain evidence="11">Foshan</strain>
    </source>
</reference>
<dbReference type="SUPFAM" id="SSF161070">
    <property type="entry name" value="SNF-like"/>
    <property type="match status" value="1"/>
</dbReference>
<feature type="region of interest" description="Disordered" evidence="8">
    <location>
        <begin position="237"/>
        <end position="271"/>
    </location>
</feature>
<feature type="transmembrane region" description="Helical" evidence="9">
    <location>
        <begin position="975"/>
        <end position="994"/>
    </location>
</feature>
<evidence type="ECO:0000256" key="6">
    <source>
        <dbReference type="ARBA" id="ARBA00022989"/>
    </source>
</evidence>
<comment type="subcellular location">
    <subcellularLocation>
        <location evidence="1">Membrane</location>
        <topology evidence="1">Multi-pass membrane protein</topology>
    </subcellularLocation>
</comment>
<keyword evidence="6 9" id="KW-1133">Transmembrane helix</keyword>
<dbReference type="Pfam" id="PF00209">
    <property type="entry name" value="SNF"/>
    <property type="match status" value="1"/>
</dbReference>
<feature type="region of interest" description="Disordered" evidence="8">
    <location>
        <begin position="39"/>
        <end position="62"/>
    </location>
</feature>
<dbReference type="RefSeq" id="XP_062712189.1">
    <property type="nucleotide sequence ID" value="XM_062856205.1"/>
</dbReference>
<feature type="compositionally biased region" description="Low complexity" evidence="8">
    <location>
        <begin position="559"/>
        <end position="572"/>
    </location>
</feature>
<feature type="compositionally biased region" description="Basic and acidic residues" evidence="8">
    <location>
        <begin position="253"/>
        <end position="269"/>
    </location>
</feature>
<feature type="region of interest" description="Disordered" evidence="8">
    <location>
        <begin position="306"/>
        <end position="412"/>
    </location>
</feature>
<feature type="compositionally biased region" description="Acidic residues" evidence="8">
    <location>
        <begin position="708"/>
        <end position="720"/>
    </location>
</feature>
<evidence type="ECO:0000313" key="10">
    <source>
        <dbReference type="EnsemblMetazoa" id="AALFPA23_017038.P24864"/>
    </source>
</evidence>
<keyword evidence="4 9" id="KW-0812">Transmembrane</keyword>
<comment type="similarity">
    <text evidence="2">Belongs to the sodium:neurotransmitter symporter (SNF) (TC 2.A.22) family.</text>
</comment>
<feature type="compositionally biased region" description="Polar residues" evidence="8">
    <location>
        <begin position="316"/>
        <end position="327"/>
    </location>
</feature>
<evidence type="ECO:0000256" key="1">
    <source>
        <dbReference type="ARBA" id="ARBA00004141"/>
    </source>
</evidence>
<feature type="compositionally biased region" description="Basic and acidic residues" evidence="8">
    <location>
        <begin position="649"/>
        <end position="664"/>
    </location>
</feature>
<feature type="transmembrane region" description="Helical" evidence="9">
    <location>
        <begin position="925"/>
        <end position="945"/>
    </location>
</feature>
<feature type="compositionally biased region" description="Polar residues" evidence="8">
    <location>
        <begin position="1354"/>
        <end position="1363"/>
    </location>
</feature>
<dbReference type="EnsemblMetazoa" id="AALFPA23_017038.R24864">
    <property type="protein sequence ID" value="AALFPA23_017038.P24864"/>
    <property type="gene ID" value="AALFPA23_017038"/>
</dbReference>
<dbReference type="PANTHER" id="PTHR11616:SF323">
    <property type="entry name" value="SODIUM-DEPENDENT TRANSPORTER BEDRAGGLED"/>
    <property type="match status" value="1"/>
</dbReference>
<evidence type="ECO:0000256" key="7">
    <source>
        <dbReference type="ARBA" id="ARBA00023136"/>
    </source>
</evidence>
<name>A0ABM1ZBY7_AEDAL</name>
<reference evidence="10" key="2">
    <citation type="submission" date="2025-05" db="UniProtKB">
        <authorList>
            <consortium name="EnsemblMetazoa"/>
        </authorList>
    </citation>
    <scope>IDENTIFICATION</scope>
    <source>
        <strain evidence="10">Foshan</strain>
    </source>
</reference>
<feature type="transmembrane region" description="Helical" evidence="9">
    <location>
        <begin position="1278"/>
        <end position="1300"/>
    </location>
</feature>
<keyword evidence="7 9" id="KW-0472">Membrane</keyword>
<feature type="compositionally biased region" description="Polar residues" evidence="8">
    <location>
        <begin position="617"/>
        <end position="643"/>
    </location>
</feature>
<protein>
    <recommendedName>
        <fullName evidence="12">Sodium/chloride dependent transporter</fullName>
    </recommendedName>
</protein>
<feature type="compositionally biased region" description="Polar residues" evidence="8">
    <location>
        <begin position="367"/>
        <end position="378"/>
    </location>
</feature>
<evidence type="ECO:0000256" key="4">
    <source>
        <dbReference type="ARBA" id="ARBA00022692"/>
    </source>
</evidence>
<organism evidence="10 11">
    <name type="scientific">Aedes albopictus</name>
    <name type="common">Asian tiger mosquito</name>
    <name type="synonym">Stegomyia albopicta</name>
    <dbReference type="NCBI Taxonomy" id="7160"/>
    <lineage>
        <taxon>Eukaryota</taxon>
        <taxon>Metazoa</taxon>
        <taxon>Ecdysozoa</taxon>
        <taxon>Arthropoda</taxon>
        <taxon>Hexapoda</taxon>
        <taxon>Insecta</taxon>
        <taxon>Pterygota</taxon>
        <taxon>Neoptera</taxon>
        <taxon>Endopterygota</taxon>
        <taxon>Diptera</taxon>
        <taxon>Nematocera</taxon>
        <taxon>Culicoidea</taxon>
        <taxon>Culicidae</taxon>
        <taxon>Culicinae</taxon>
        <taxon>Aedini</taxon>
        <taxon>Aedes</taxon>
        <taxon>Stegomyia</taxon>
    </lineage>
</organism>
<feature type="transmembrane region" description="Helical" evidence="9">
    <location>
        <begin position="1234"/>
        <end position="1258"/>
    </location>
</feature>
<feature type="compositionally biased region" description="Basic and acidic residues" evidence="8">
    <location>
        <begin position="348"/>
        <end position="365"/>
    </location>
</feature>
<evidence type="ECO:0000256" key="8">
    <source>
        <dbReference type="SAM" id="MobiDB-lite"/>
    </source>
</evidence>
<feature type="region of interest" description="Disordered" evidence="8">
    <location>
        <begin position="459"/>
        <end position="495"/>
    </location>
</feature>
<dbReference type="Proteomes" id="UP000069940">
    <property type="component" value="Unassembled WGS sequence"/>
</dbReference>
<proteinExistence type="inferred from homology"/>
<dbReference type="InterPro" id="IPR000175">
    <property type="entry name" value="Na/ntran_symport"/>
</dbReference>
<dbReference type="PROSITE" id="PS50267">
    <property type="entry name" value="NA_NEUROTRAN_SYMP_3"/>
    <property type="match status" value="1"/>
</dbReference>
<feature type="transmembrane region" description="Helical" evidence="9">
    <location>
        <begin position="766"/>
        <end position="788"/>
    </location>
</feature>
<feature type="transmembrane region" description="Helical" evidence="9">
    <location>
        <begin position="1164"/>
        <end position="1190"/>
    </location>
</feature>
<feature type="compositionally biased region" description="Pro residues" evidence="8">
    <location>
        <begin position="482"/>
        <end position="492"/>
    </location>
</feature>
<dbReference type="GeneID" id="109403726"/>
<feature type="region of interest" description="Disordered" evidence="8">
    <location>
        <begin position="513"/>
        <end position="730"/>
    </location>
</feature>
<dbReference type="PRINTS" id="PR00176">
    <property type="entry name" value="NANEUSMPORT"/>
</dbReference>
<accession>A0ABM1ZBY7</accession>